<evidence type="ECO:0000313" key="3">
    <source>
        <dbReference type="Proteomes" id="UP000469943"/>
    </source>
</evidence>
<dbReference type="Proteomes" id="UP000482084">
    <property type="component" value="Unassembled WGS sequence"/>
</dbReference>
<dbReference type="EMBL" id="WHZX01000001">
    <property type="protein sequence ID" value="NEG70880.1"/>
    <property type="molecule type" value="Genomic_DNA"/>
</dbReference>
<dbReference type="RefSeq" id="WP_152357358.1">
    <property type="nucleotide sequence ID" value="NZ_WBSM01000001.1"/>
</dbReference>
<reference evidence="2 3" key="1">
    <citation type="submission" date="2019-10" db="EMBL/GenBank/DDBJ databases">
        <title>Bifidobacterium from non-human primates.</title>
        <authorList>
            <person name="Modesto M."/>
        </authorList>
    </citation>
    <scope>NUCLEOTIDE SEQUENCE [LARGE SCALE GENOMIC DNA]</scope>
    <source>
        <strain evidence="2 3">TREM</strain>
    </source>
</reference>
<reference evidence="1 4" key="2">
    <citation type="submission" date="2019-10" db="EMBL/GenBank/DDBJ databases">
        <title>Characterization of the phylogenetic diversity of two novel species belonging to the genus Bifidobacterium: Bifidobacterium cebidarum sp. nov. and Bifidobacterium leontopitheci sp. nov.</title>
        <authorList>
            <person name="Lugli G.A."/>
            <person name="Duranti S."/>
            <person name="Milani C."/>
            <person name="Turroni F."/>
            <person name="Ventura M."/>
        </authorList>
    </citation>
    <scope>NUCLEOTIDE SEQUENCE [LARGE SCALE GENOMIC DNA]</scope>
    <source>
        <strain evidence="1 4">DSM 100688</strain>
    </source>
</reference>
<proteinExistence type="predicted"/>
<dbReference type="SUPFAM" id="SSF52980">
    <property type="entry name" value="Restriction endonuclease-like"/>
    <property type="match status" value="1"/>
</dbReference>
<organism evidence="1 4">
    <name type="scientific">Bifidobacterium ramosum</name>
    <dbReference type="NCBI Taxonomy" id="1798158"/>
    <lineage>
        <taxon>Bacteria</taxon>
        <taxon>Bacillati</taxon>
        <taxon>Actinomycetota</taxon>
        <taxon>Actinomycetes</taxon>
        <taxon>Bifidobacteriales</taxon>
        <taxon>Bifidobacteriaceae</taxon>
        <taxon>Bifidobacterium</taxon>
    </lineage>
</organism>
<evidence type="ECO:0000313" key="1">
    <source>
        <dbReference type="EMBL" id="KAB8289171.1"/>
    </source>
</evidence>
<dbReference type="OrthoDB" id="3173471at2"/>
<evidence type="ECO:0000313" key="2">
    <source>
        <dbReference type="EMBL" id="NEG70880.1"/>
    </source>
</evidence>
<gene>
    <name evidence="1" type="ORF">DSM100688_0251</name>
    <name evidence="2" type="ORF">GFD24_01280</name>
</gene>
<name>A0A6L4X2E4_9BIFI</name>
<dbReference type="AlphaFoldDB" id="A0A6L4X2E4"/>
<evidence type="ECO:0000313" key="4">
    <source>
        <dbReference type="Proteomes" id="UP000482084"/>
    </source>
</evidence>
<keyword evidence="4" id="KW-1185">Reference proteome</keyword>
<dbReference type="EMBL" id="WBSM01000001">
    <property type="protein sequence ID" value="KAB8289171.1"/>
    <property type="molecule type" value="Genomic_DNA"/>
</dbReference>
<dbReference type="InterPro" id="IPR011335">
    <property type="entry name" value="Restrct_endonuc-II-like"/>
</dbReference>
<accession>A0A6L4X2E4</accession>
<protein>
    <submittedName>
        <fullName evidence="2">DUF559 domain-containing protein</fullName>
    </submittedName>
</protein>
<comment type="caution">
    <text evidence="1">The sequence shown here is derived from an EMBL/GenBank/DDBJ whole genome shotgun (WGS) entry which is preliminary data.</text>
</comment>
<sequence length="309" mass="34897">MYEIWQEPHERQINRHEAWRTQQRTVDRCLDAQRRLGYEPVFALTTALGLFGVPAPPGIMLDDGPLHMCRGPNMPRRRVPLGLRQHQWRAVTSPGAVTRVFGIRCTTPAATFAHIARYAMFESLIMLADRLSCRDPLLRRATGRELAAFLQRHGGLAARDTAIRALHLSRDGTDSPAETRLRNAALQRGLPMPVVNHEVAVGFETSRFLDMAYPRFGVAMEFNGRHHAVQAERDSTRLNALGARNWRIFQAWGSTLADERALDEYCDDVKRGLEGAGASGFMRPRMGLWELGDRRLHLDVLSSRDTPNV</sequence>
<dbReference type="Proteomes" id="UP000469943">
    <property type="component" value="Unassembled WGS sequence"/>
</dbReference>